<dbReference type="InterPro" id="IPR020476">
    <property type="entry name" value="Nudix_hydrolase"/>
</dbReference>
<evidence type="ECO:0000313" key="7">
    <source>
        <dbReference type="Proteomes" id="UP000460272"/>
    </source>
</evidence>
<dbReference type="AlphaFoldDB" id="A0A6P2BT21"/>
<protein>
    <submittedName>
        <fullName evidence="6">NUDIX domain-containing protein</fullName>
    </submittedName>
</protein>
<dbReference type="PROSITE" id="PS00893">
    <property type="entry name" value="NUDIX_BOX"/>
    <property type="match status" value="1"/>
</dbReference>
<dbReference type="Gene3D" id="3.90.79.10">
    <property type="entry name" value="Nucleoside Triphosphate Pyrophosphohydrolase"/>
    <property type="match status" value="1"/>
</dbReference>
<evidence type="ECO:0000313" key="6">
    <source>
        <dbReference type="EMBL" id="TVZ02100.1"/>
    </source>
</evidence>
<dbReference type="GO" id="GO:0016787">
    <property type="term" value="F:hydrolase activity"/>
    <property type="evidence" value="ECO:0007669"/>
    <property type="project" value="UniProtKB-KW"/>
</dbReference>
<comment type="similarity">
    <text evidence="2 4">Belongs to the Nudix hydrolase family.</text>
</comment>
<dbReference type="PRINTS" id="PR00502">
    <property type="entry name" value="NUDIXFAMILY"/>
</dbReference>
<dbReference type="SUPFAM" id="SSF55811">
    <property type="entry name" value="Nudix"/>
    <property type="match status" value="1"/>
</dbReference>
<reference evidence="6 7" key="1">
    <citation type="submission" date="2018-11" db="EMBL/GenBank/DDBJ databases">
        <title>Trebonia kvetii gen.nov., sp.nov., a novel acidophilic actinobacterium, and proposal of the new actinobacterial family Treboniaceae fam. nov.</title>
        <authorList>
            <person name="Rapoport D."/>
            <person name="Sagova-Mareckova M."/>
            <person name="Sedlacek I."/>
            <person name="Provaznik J."/>
            <person name="Kralova S."/>
            <person name="Pavlinic D."/>
            <person name="Benes V."/>
            <person name="Kopecky J."/>
        </authorList>
    </citation>
    <scope>NUCLEOTIDE SEQUENCE [LARGE SCALE GENOMIC DNA]</scope>
    <source>
        <strain evidence="6 7">15Tr583</strain>
    </source>
</reference>
<dbReference type="InterPro" id="IPR015797">
    <property type="entry name" value="NUDIX_hydrolase-like_dom_sf"/>
</dbReference>
<dbReference type="Pfam" id="PF00293">
    <property type="entry name" value="NUDIX"/>
    <property type="match status" value="1"/>
</dbReference>
<sequence length="186" mass="20914">MTDPHKWVIHGERLVDDTPHVRVSLADVELPNHVRFTQYVFRMRRCAMTVVLDDAGERVLLMRRHRFIVDRWVWELPGGYVDDGENPAAAAAREVEEETGWRPRGIEFVMSSQPVIGNADYPQDLYLAHGAEHVGEPEVDETAEVAWVPVDETPAMIARGEILGAISIIGVQHAQLRRAAARVPPP</sequence>
<dbReference type="EMBL" id="RPFW01000005">
    <property type="protein sequence ID" value="TVZ02100.1"/>
    <property type="molecule type" value="Genomic_DNA"/>
</dbReference>
<evidence type="ECO:0000256" key="2">
    <source>
        <dbReference type="ARBA" id="ARBA00005582"/>
    </source>
</evidence>
<dbReference type="OrthoDB" id="177518at2"/>
<dbReference type="InterPro" id="IPR020084">
    <property type="entry name" value="NUDIX_hydrolase_CS"/>
</dbReference>
<keyword evidence="7" id="KW-1185">Reference proteome</keyword>
<dbReference type="RefSeq" id="WP_145856786.1">
    <property type="nucleotide sequence ID" value="NZ_RPFW01000005.1"/>
</dbReference>
<name>A0A6P2BT21_9ACTN</name>
<dbReference type="PROSITE" id="PS51462">
    <property type="entry name" value="NUDIX"/>
    <property type="match status" value="1"/>
</dbReference>
<dbReference type="PANTHER" id="PTHR43046">
    <property type="entry name" value="GDP-MANNOSE MANNOSYL HYDROLASE"/>
    <property type="match status" value="1"/>
</dbReference>
<evidence type="ECO:0000259" key="5">
    <source>
        <dbReference type="PROSITE" id="PS51462"/>
    </source>
</evidence>
<comment type="caution">
    <text evidence="6">The sequence shown here is derived from an EMBL/GenBank/DDBJ whole genome shotgun (WGS) entry which is preliminary data.</text>
</comment>
<evidence type="ECO:0000256" key="4">
    <source>
        <dbReference type="RuleBase" id="RU003476"/>
    </source>
</evidence>
<evidence type="ECO:0000256" key="1">
    <source>
        <dbReference type="ARBA" id="ARBA00001946"/>
    </source>
</evidence>
<dbReference type="InterPro" id="IPR000086">
    <property type="entry name" value="NUDIX_hydrolase_dom"/>
</dbReference>
<accession>A0A6P2BT21</accession>
<dbReference type="PANTHER" id="PTHR43046:SF14">
    <property type="entry name" value="MUTT_NUDIX FAMILY PROTEIN"/>
    <property type="match status" value="1"/>
</dbReference>
<proteinExistence type="inferred from homology"/>
<evidence type="ECO:0000256" key="3">
    <source>
        <dbReference type="ARBA" id="ARBA00022801"/>
    </source>
</evidence>
<feature type="domain" description="Nudix hydrolase" evidence="5">
    <location>
        <begin position="43"/>
        <end position="170"/>
    </location>
</feature>
<organism evidence="6 7">
    <name type="scientific">Trebonia kvetii</name>
    <dbReference type="NCBI Taxonomy" id="2480626"/>
    <lineage>
        <taxon>Bacteria</taxon>
        <taxon>Bacillati</taxon>
        <taxon>Actinomycetota</taxon>
        <taxon>Actinomycetes</taxon>
        <taxon>Streptosporangiales</taxon>
        <taxon>Treboniaceae</taxon>
        <taxon>Trebonia</taxon>
    </lineage>
</organism>
<comment type="cofactor">
    <cofactor evidence="1">
        <name>Mg(2+)</name>
        <dbReference type="ChEBI" id="CHEBI:18420"/>
    </cofactor>
</comment>
<gene>
    <name evidence="6" type="ORF">EAS64_24990</name>
</gene>
<dbReference type="Proteomes" id="UP000460272">
    <property type="component" value="Unassembled WGS sequence"/>
</dbReference>
<keyword evidence="3 4" id="KW-0378">Hydrolase</keyword>